<dbReference type="GO" id="GO:0000139">
    <property type="term" value="C:Golgi membrane"/>
    <property type="evidence" value="ECO:0007669"/>
    <property type="project" value="UniProtKB-SubCell"/>
</dbReference>
<keyword evidence="7 8" id="KW-0472">Membrane</keyword>
<feature type="transmembrane region" description="Helical" evidence="8">
    <location>
        <begin position="166"/>
        <end position="187"/>
    </location>
</feature>
<protein>
    <recommendedName>
        <fullName evidence="8">Post-GPI attachment to proteins factor 3</fullName>
    </recommendedName>
</protein>
<dbReference type="OrthoDB" id="419770at2759"/>
<feature type="transmembrane region" description="Helical" evidence="8">
    <location>
        <begin position="252"/>
        <end position="272"/>
    </location>
</feature>
<dbReference type="Pfam" id="PF04080">
    <property type="entry name" value="Per1"/>
    <property type="match status" value="1"/>
</dbReference>
<organism evidence="9 10">
    <name type="scientific">Ceutorhynchus assimilis</name>
    <name type="common">cabbage seed weevil</name>
    <dbReference type="NCBI Taxonomy" id="467358"/>
    <lineage>
        <taxon>Eukaryota</taxon>
        <taxon>Metazoa</taxon>
        <taxon>Ecdysozoa</taxon>
        <taxon>Arthropoda</taxon>
        <taxon>Hexapoda</taxon>
        <taxon>Insecta</taxon>
        <taxon>Pterygota</taxon>
        <taxon>Neoptera</taxon>
        <taxon>Endopterygota</taxon>
        <taxon>Coleoptera</taxon>
        <taxon>Polyphaga</taxon>
        <taxon>Cucujiformia</taxon>
        <taxon>Curculionidae</taxon>
        <taxon>Ceutorhynchinae</taxon>
        <taxon>Ceutorhynchus</taxon>
    </lineage>
</organism>
<feature type="transmembrane region" description="Helical" evidence="8">
    <location>
        <begin position="194"/>
        <end position="213"/>
    </location>
</feature>
<feature type="signal peptide" evidence="8">
    <location>
        <begin position="1"/>
        <end position="18"/>
    </location>
</feature>
<name>A0A9N9MA44_9CUCU</name>
<dbReference type="PANTHER" id="PTHR13148">
    <property type="entry name" value="PER1-RELATED"/>
    <property type="match status" value="1"/>
</dbReference>
<dbReference type="Proteomes" id="UP001152799">
    <property type="component" value="Chromosome 1"/>
</dbReference>
<evidence type="ECO:0000256" key="1">
    <source>
        <dbReference type="ARBA" id="ARBA00004127"/>
    </source>
</evidence>
<evidence type="ECO:0000256" key="2">
    <source>
        <dbReference type="ARBA" id="ARBA00006387"/>
    </source>
</evidence>
<accession>A0A9N9MA44</accession>
<gene>
    <name evidence="9" type="ORF">CEUTPL_LOCUS1276</name>
</gene>
<keyword evidence="5 8" id="KW-0732">Signal</keyword>
<dbReference type="EMBL" id="OU892277">
    <property type="protein sequence ID" value="CAG9760549.1"/>
    <property type="molecule type" value="Genomic_DNA"/>
</dbReference>
<dbReference type="GO" id="GO:0005789">
    <property type="term" value="C:endoplasmic reticulum membrane"/>
    <property type="evidence" value="ECO:0007669"/>
    <property type="project" value="TreeGrafter"/>
</dbReference>
<evidence type="ECO:0000256" key="7">
    <source>
        <dbReference type="ARBA" id="ARBA00023136"/>
    </source>
</evidence>
<feature type="transmembrane region" description="Helical" evidence="8">
    <location>
        <begin position="225"/>
        <end position="245"/>
    </location>
</feature>
<feature type="transmembrane region" description="Helical" evidence="8">
    <location>
        <begin position="95"/>
        <end position="115"/>
    </location>
</feature>
<keyword evidence="4 8" id="KW-0812">Transmembrane</keyword>
<comment type="similarity">
    <text evidence="2 8">Belongs to the PGAP3 family.</text>
</comment>
<proteinExistence type="inferred from homology"/>
<evidence type="ECO:0000256" key="6">
    <source>
        <dbReference type="ARBA" id="ARBA00022989"/>
    </source>
</evidence>
<dbReference type="PANTHER" id="PTHR13148:SF0">
    <property type="entry name" value="POST-GPI ATTACHMENT TO PROTEINS FACTOR 3"/>
    <property type="match status" value="1"/>
</dbReference>
<sequence>MFLKHLFILYISIEISGASVGDRSPYYQRCLEKCQLANCTEDGANFVGNFQQPTYLKLMAWSCEDECKYNCMWATVDSFHERKWKTPQFYGKWPFVRILGIQEPASVVFSLLNLYNHLKMIKIFHRRVRSDSPLYWLWFVYCMICSHAWAWSAIFHARDFPLTELLDYACAFSIVLINCYVMMFRVLRYIMPRFFFIVITVLFLALFANHTAYLSMGQFDYEYNMQINIIVGTITALCWFIWSVIYRYRQPYVWKCAMFVALTGLILLLELVDQPPIFYVFDYHSLWHLATAPLVLLIYSFAIDDCHFLRKTEIIDMQDERYKPKHR</sequence>
<dbReference type="GO" id="GO:0006506">
    <property type="term" value="P:GPI anchor biosynthetic process"/>
    <property type="evidence" value="ECO:0007669"/>
    <property type="project" value="UniProtKB-KW"/>
</dbReference>
<evidence type="ECO:0000256" key="5">
    <source>
        <dbReference type="ARBA" id="ARBA00022729"/>
    </source>
</evidence>
<comment type="subcellular location">
    <subcellularLocation>
        <location evidence="1">Endomembrane system</location>
        <topology evidence="1">Multi-pass membrane protein</topology>
    </subcellularLocation>
    <subcellularLocation>
        <location evidence="8">Golgi apparatus membrane</location>
        <topology evidence="8">Multi-pass membrane protein</topology>
    </subcellularLocation>
</comment>
<evidence type="ECO:0000313" key="10">
    <source>
        <dbReference type="Proteomes" id="UP001152799"/>
    </source>
</evidence>
<comment type="function">
    <text evidence="8">Involved in the lipid remodeling steps of GPI-anchor maturation.</text>
</comment>
<keyword evidence="10" id="KW-1185">Reference proteome</keyword>
<evidence type="ECO:0000256" key="8">
    <source>
        <dbReference type="RuleBase" id="RU365066"/>
    </source>
</evidence>
<feature type="chain" id="PRO_5040544312" description="Post-GPI attachment to proteins factor 3" evidence="8">
    <location>
        <begin position="19"/>
        <end position="327"/>
    </location>
</feature>
<keyword evidence="3 8" id="KW-0337">GPI-anchor biosynthesis</keyword>
<keyword evidence="6 8" id="KW-1133">Transmembrane helix</keyword>
<dbReference type="InterPro" id="IPR007217">
    <property type="entry name" value="Per1-like"/>
</dbReference>
<dbReference type="AlphaFoldDB" id="A0A9N9MA44"/>
<feature type="transmembrane region" description="Helical" evidence="8">
    <location>
        <begin position="284"/>
        <end position="302"/>
    </location>
</feature>
<evidence type="ECO:0000256" key="3">
    <source>
        <dbReference type="ARBA" id="ARBA00022502"/>
    </source>
</evidence>
<feature type="transmembrane region" description="Helical" evidence="8">
    <location>
        <begin position="135"/>
        <end position="154"/>
    </location>
</feature>
<reference evidence="9" key="1">
    <citation type="submission" date="2022-01" db="EMBL/GenBank/DDBJ databases">
        <authorList>
            <person name="King R."/>
        </authorList>
    </citation>
    <scope>NUCLEOTIDE SEQUENCE</scope>
</reference>
<keyword evidence="8" id="KW-0333">Golgi apparatus</keyword>
<dbReference type="GO" id="GO:0016788">
    <property type="term" value="F:hydrolase activity, acting on ester bonds"/>
    <property type="evidence" value="ECO:0007669"/>
    <property type="project" value="TreeGrafter"/>
</dbReference>
<evidence type="ECO:0000313" key="9">
    <source>
        <dbReference type="EMBL" id="CAG9760549.1"/>
    </source>
</evidence>
<evidence type="ECO:0000256" key="4">
    <source>
        <dbReference type="ARBA" id="ARBA00022692"/>
    </source>
</evidence>